<dbReference type="InterPro" id="IPR025555">
    <property type="entry name" value="YppG"/>
</dbReference>
<feature type="compositionally biased region" description="Polar residues" evidence="1">
    <location>
        <begin position="64"/>
        <end position="86"/>
    </location>
</feature>
<dbReference type="PATRIC" id="fig|889306.3.peg.3140"/>
<evidence type="ECO:0008006" key="4">
    <source>
        <dbReference type="Google" id="ProtNLM"/>
    </source>
</evidence>
<evidence type="ECO:0000313" key="2">
    <source>
        <dbReference type="EMBL" id="KIL44163.1"/>
    </source>
</evidence>
<protein>
    <recommendedName>
        <fullName evidence="4">Spore coat protein</fullName>
    </recommendedName>
</protein>
<comment type="caution">
    <text evidence="2">The sequence shown here is derived from an EMBL/GenBank/DDBJ whole genome shotgun (WGS) entry which is preliminary data.</text>
</comment>
<dbReference type="AlphaFoldDB" id="A0A0C2VJI9"/>
<reference evidence="2 3" key="1">
    <citation type="submission" date="2015-01" db="EMBL/GenBank/DDBJ databases">
        <title>Genome sequencing of Jeotgalibacillus soli.</title>
        <authorList>
            <person name="Goh K.M."/>
            <person name="Chan K.-G."/>
            <person name="Yaakop A.S."/>
            <person name="Ee R."/>
            <person name="Gan H.M."/>
            <person name="Chan C.S."/>
        </authorList>
    </citation>
    <scope>NUCLEOTIDE SEQUENCE [LARGE SCALE GENOMIC DNA]</scope>
    <source>
        <strain evidence="2 3">P9</strain>
    </source>
</reference>
<gene>
    <name evidence="2" type="ORF">KP78_31270</name>
</gene>
<dbReference type="STRING" id="889306.KP78_31270"/>
<dbReference type="Proteomes" id="UP000031938">
    <property type="component" value="Unassembled WGS sequence"/>
</dbReference>
<evidence type="ECO:0000313" key="3">
    <source>
        <dbReference type="Proteomes" id="UP000031938"/>
    </source>
</evidence>
<dbReference type="OrthoDB" id="2456726at2"/>
<name>A0A0C2VJI9_9BACL</name>
<feature type="compositionally biased region" description="Polar residues" evidence="1">
    <location>
        <begin position="40"/>
        <end position="54"/>
    </location>
</feature>
<accession>A0A0C2VJI9</accession>
<dbReference type="Pfam" id="PF14179">
    <property type="entry name" value="YppG"/>
    <property type="match status" value="1"/>
</dbReference>
<keyword evidence="3" id="KW-1185">Reference proteome</keyword>
<feature type="region of interest" description="Disordered" evidence="1">
    <location>
        <begin position="40"/>
        <end position="86"/>
    </location>
</feature>
<proteinExistence type="predicted"/>
<dbReference type="EMBL" id="JXRP01000019">
    <property type="protein sequence ID" value="KIL44163.1"/>
    <property type="molecule type" value="Genomic_DNA"/>
</dbReference>
<evidence type="ECO:0000256" key="1">
    <source>
        <dbReference type="SAM" id="MobiDB-lite"/>
    </source>
</evidence>
<sequence length="160" mass="17647">MYRIYNYQPPANYPMNMGYPFPPYMLPQAYNIHQAGTDLYSPQQGIQNPYSVKQGTPKPFGAQQGDTDSNSASEGPSKPYSSQQGVSNFMMPPVMPPFGMPANFQPSGRPQSQSSWIEAFKTEKGHYDVNKIMTTAGQMMSTAQQFGSLVKGIGSIFPKV</sequence>
<organism evidence="2 3">
    <name type="scientific">Jeotgalibacillus soli</name>
    <dbReference type="NCBI Taxonomy" id="889306"/>
    <lineage>
        <taxon>Bacteria</taxon>
        <taxon>Bacillati</taxon>
        <taxon>Bacillota</taxon>
        <taxon>Bacilli</taxon>
        <taxon>Bacillales</taxon>
        <taxon>Caryophanaceae</taxon>
        <taxon>Jeotgalibacillus</taxon>
    </lineage>
</organism>
<dbReference type="RefSeq" id="WP_041090074.1">
    <property type="nucleotide sequence ID" value="NZ_JXRP01000019.1"/>
</dbReference>